<accession>A0A1H7PB12</accession>
<gene>
    <name evidence="1" type="ORF">SAMN05216469_12012</name>
</gene>
<organism evidence="1 2">
    <name type="scientific">Ruminococcus albus</name>
    <dbReference type="NCBI Taxonomy" id="1264"/>
    <lineage>
        <taxon>Bacteria</taxon>
        <taxon>Bacillati</taxon>
        <taxon>Bacillota</taxon>
        <taxon>Clostridia</taxon>
        <taxon>Eubacteriales</taxon>
        <taxon>Oscillospiraceae</taxon>
        <taxon>Ruminococcus</taxon>
    </lineage>
</organism>
<evidence type="ECO:0000313" key="2">
    <source>
        <dbReference type="Proteomes" id="UP000186015"/>
    </source>
</evidence>
<dbReference type="EMBL" id="FOAT01000020">
    <property type="protein sequence ID" value="SEL32455.1"/>
    <property type="molecule type" value="Genomic_DNA"/>
</dbReference>
<protein>
    <submittedName>
        <fullName evidence="1">Uncharacterized protein</fullName>
    </submittedName>
</protein>
<proteinExistence type="predicted"/>
<dbReference type="Gene3D" id="3.40.50.300">
    <property type="entry name" value="P-loop containing nucleotide triphosphate hydrolases"/>
    <property type="match status" value="1"/>
</dbReference>
<dbReference type="AlphaFoldDB" id="A0A1H7PB12"/>
<dbReference type="InterPro" id="IPR027417">
    <property type="entry name" value="P-loop_NTPase"/>
</dbReference>
<evidence type="ECO:0000313" key="1">
    <source>
        <dbReference type="EMBL" id="SEL32455.1"/>
    </source>
</evidence>
<reference evidence="1 2" key="1">
    <citation type="submission" date="2016-10" db="EMBL/GenBank/DDBJ databases">
        <authorList>
            <person name="de Groot N.N."/>
        </authorList>
    </citation>
    <scope>NUCLEOTIDE SEQUENCE [LARGE SCALE GENOMIC DNA]</scope>
    <source>
        <strain evidence="1 2">KH2T6</strain>
    </source>
</reference>
<dbReference type="Proteomes" id="UP000186015">
    <property type="component" value="Unassembled WGS sequence"/>
</dbReference>
<sequence>MRKLSIKLENCFGIEKLQHEFDFSRSNVFSIYAKNGLMKTSFAKTFKLLQEGKEDDICDMIFDKGGTTEVKIDGTLIDKDQVFVIKSFESSYESDISALLIKGDIQEQLKEVFKVRNKLLKELEKLSGVKIKKTLQGRTTYELEPYIIKDLGLSENSLLLCLDSLKNPSPEITFEGVAYSEIFDPSILKKIESKEFQDGITSFISSSDEIYESFVYLEKGKLTLPKFKDLRKSLQKDSFFIKNNGILLSGNQEIKDIDSLDSKVQEIEDRIKQTPSFQEIEKLLSDAKGIALKDIIETHPEIIEYLSKDKLDMLRKILWLTYLKKNESLLNELISKYKLLSDAIDAVSVDDTEWKHALDIFDQRFTVPFSMSVDNLKGAVIGESVPQVKFNFTRGSEHKTVNRSELDELDTLSQGEKRALYLLNIIFDIEQLKKRSKEVIIIVDDIADSFDYKNKYAIIEYLYEMAKESNFYLLILSHNYDFYRTVSSRLNIDRTNKLFANFGNHEINLYQEKYQNQPFKYWANQASLKYVLALIPFVRNLIEYGKDRNICGQGEDFLYMTSLLHEKHDTYSITFADIEPIYKEYIDANDFKPEINKSVKVIDAIFTECDKISVSDAELENKIILAIGIRHKAEIFMKSQISAYSNSLSWKDKDKHQVTGTSSDFLSFVNSATNQTHTLFDGYKQFGTDDKKMILNEVSIMTPENIHLNSFMYEPLLDMDITELLSLYNRVKAL</sequence>
<name>A0A1H7PB12_RUMAL</name>
<dbReference type="SUPFAM" id="SSF52540">
    <property type="entry name" value="P-loop containing nucleoside triphosphate hydrolases"/>
    <property type="match status" value="1"/>
</dbReference>
<dbReference type="RefSeq" id="WP_074835600.1">
    <property type="nucleotide sequence ID" value="NZ_FOAT01000020.1"/>
</dbReference>
<dbReference type="OrthoDB" id="4770574at2"/>